<dbReference type="InterPro" id="IPR021533">
    <property type="entry name" value="PepSY-like"/>
</dbReference>
<dbReference type="Gene3D" id="3.10.450.360">
    <property type="match status" value="1"/>
</dbReference>
<dbReference type="EMBL" id="CP120682">
    <property type="protein sequence ID" value="WKN36135.1"/>
    <property type="molecule type" value="Genomic_DNA"/>
</dbReference>
<feature type="region of interest" description="Disordered" evidence="1">
    <location>
        <begin position="141"/>
        <end position="161"/>
    </location>
</feature>
<feature type="domain" description="Putative beta-lactamase-inhibitor-like PepSY-like" evidence="2">
    <location>
        <begin position="67"/>
        <end position="147"/>
    </location>
</feature>
<evidence type="ECO:0000259" key="2">
    <source>
        <dbReference type="Pfam" id="PF11396"/>
    </source>
</evidence>
<feature type="compositionally biased region" description="Basic and acidic residues" evidence="1">
    <location>
        <begin position="141"/>
        <end position="150"/>
    </location>
</feature>
<name>A0AA49GP19_9BACT</name>
<sequence>MKYQKVTSVLAIIVSTTFTACQAQRVEQSDIPSAVLKAFQEKYPQAQAVEWEKESDTELEAEFDLNGEEMSANFSQDGTWMETETEIKRKDLPKAVQSTLKSQFAGYEIEESEKVATPEQPEAYEVEIEKGETTLSVMLDKNGKVLKQETAEPEDEDEDRG</sequence>
<organism evidence="3">
    <name type="scientific">Roseihalotalea indica</name>
    <dbReference type="NCBI Taxonomy" id="2867963"/>
    <lineage>
        <taxon>Bacteria</taxon>
        <taxon>Pseudomonadati</taxon>
        <taxon>Bacteroidota</taxon>
        <taxon>Cytophagia</taxon>
        <taxon>Cytophagales</taxon>
        <taxon>Catalimonadaceae</taxon>
        <taxon>Roseihalotalea</taxon>
    </lineage>
</organism>
<dbReference type="AlphaFoldDB" id="A0AA49GP19"/>
<evidence type="ECO:0000313" key="3">
    <source>
        <dbReference type="EMBL" id="WKN36135.1"/>
    </source>
</evidence>
<dbReference type="SUPFAM" id="SSF160574">
    <property type="entry name" value="BT0923-like"/>
    <property type="match status" value="1"/>
</dbReference>
<reference evidence="3" key="1">
    <citation type="journal article" date="2023" name="Comput. Struct. Biotechnol. J.">
        <title>Discovery of a novel marine Bacteroidetes with a rich repertoire of carbohydrate-active enzymes.</title>
        <authorList>
            <person name="Chen B."/>
            <person name="Liu G."/>
            <person name="Chen Q."/>
            <person name="Wang H."/>
            <person name="Liu L."/>
            <person name="Tang K."/>
        </authorList>
    </citation>
    <scope>NUCLEOTIDE SEQUENCE</scope>
    <source>
        <strain evidence="3">TK19036</strain>
    </source>
</reference>
<accession>A0AA49GP19</accession>
<dbReference type="PROSITE" id="PS51257">
    <property type="entry name" value="PROKAR_LIPOPROTEIN"/>
    <property type="match status" value="1"/>
</dbReference>
<feature type="compositionally biased region" description="Acidic residues" evidence="1">
    <location>
        <begin position="151"/>
        <end position="161"/>
    </location>
</feature>
<feature type="domain" description="Putative beta-lactamase-inhibitor-like PepSY-like" evidence="2">
    <location>
        <begin position="19"/>
        <end position="64"/>
    </location>
</feature>
<gene>
    <name evidence="3" type="ORF">K4G66_27595</name>
</gene>
<proteinExistence type="predicted"/>
<protein>
    <submittedName>
        <fullName evidence="3">PepSY-like domain-containing protein</fullName>
    </submittedName>
</protein>
<evidence type="ECO:0000256" key="1">
    <source>
        <dbReference type="SAM" id="MobiDB-lite"/>
    </source>
</evidence>
<dbReference type="Pfam" id="PF11396">
    <property type="entry name" value="PepSY_like"/>
    <property type="match status" value="2"/>
</dbReference>
<reference evidence="3" key="2">
    <citation type="journal article" date="2024" name="Antonie Van Leeuwenhoek">
        <title>Roseihalotalea indica gen. nov., sp. nov., a halophilic Bacteroidetes from mesopelagic Southwest Indian Ocean with higher carbohydrate metabolic potential.</title>
        <authorList>
            <person name="Chen B."/>
            <person name="Zhang M."/>
            <person name="Lin D."/>
            <person name="Ye J."/>
            <person name="Tang K."/>
        </authorList>
    </citation>
    <scope>NUCLEOTIDE SEQUENCE</scope>
    <source>
        <strain evidence="3">TK19036</strain>
    </source>
</reference>